<feature type="region of interest" description="Disordered" evidence="1">
    <location>
        <begin position="315"/>
        <end position="352"/>
    </location>
</feature>
<feature type="compositionally biased region" description="Pro residues" evidence="1">
    <location>
        <begin position="126"/>
        <end position="141"/>
    </location>
</feature>
<feature type="compositionally biased region" description="Low complexity" evidence="1">
    <location>
        <begin position="277"/>
        <end position="290"/>
    </location>
</feature>
<proteinExistence type="predicted"/>
<feature type="compositionally biased region" description="Gly residues" evidence="1">
    <location>
        <begin position="267"/>
        <end position="276"/>
    </location>
</feature>
<feature type="region of interest" description="Disordered" evidence="1">
    <location>
        <begin position="20"/>
        <end position="297"/>
    </location>
</feature>
<dbReference type="Proteomes" id="UP000551758">
    <property type="component" value="Unassembled WGS sequence"/>
</dbReference>
<feature type="compositionally biased region" description="Pro residues" evidence="1">
    <location>
        <begin position="217"/>
        <end position="233"/>
    </location>
</feature>
<feature type="compositionally biased region" description="Basic residues" evidence="1">
    <location>
        <begin position="244"/>
        <end position="255"/>
    </location>
</feature>
<organism evidence="2 3">
    <name type="scientific">Diceros bicornis minor</name>
    <name type="common">South-central black rhinoceros</name>
    <dbReference type="NCBI Taxonomy" id="77932"/>
    <lineage>
        <taxon>Eukaryota</taxon>
        <taxon>Metazoa</taxon>
        <taxon>Chordata</taxon>
        <taxon>Craniata</taxon>
        <taxon>Vertebrata</taxon>
        <taxon>Euteleostomi</taxon>
        <taxon>Mammalia</taxon>
        <taxon>Eutheria</taxon>
        <taxon>Laurasiatheria</taxon>
        <taxon>Perissodactyla</taxon>
        <taxon>Rhinocerotidae</taxon>
        <taxon>Diceros</taxon>
    </lineage>
</organism>
<dbReference type="EMBL" id="JACDTQ010001196">
    <property type="protein sequence ID" value="KAF5923718.1"/>
    <property type="molecule type" value="Genomic_DNA"/>
</dbReference>
<gene>
    <name evidence="2" type="ORF">HPG69_019506</name>
</gene>
<feature type="compositionally biased region" description="Gly residues" evidence="1">
    <location>
        <begin position="164"/>
        <end position="174"/>
    </location>
</feature>
<name>A0A7J7F755_DICBM</name>
<feature type="compositionally biased region" description="Low complexity" evidence="1">
    <location>
        <begin position="332"/>
        <end position="349"/>
    </location>
</feature>
<reference evidence="2 3" key="1">
    <citation type="journal article" date="2020" name="Mol. Biol. Evol.">
        <title>Interspecific Gene Flow and the Evolution of Specialization in Black and White Rhinoceros.</title>
        <authorList>
            <person name="Moodley Y."/>
            <person name="Westbury M.V."/>
            <person name="Russo I.M."/>
            <person name="Gopalakrishnan S."/>
            <person name="Rakotoarivelo A."/>
            <person name="Olsen R.A."/>
            <person name="Prost S."/>
            <person name="Tunstall T."/>
            <person name="Ryder O.A."/>
            <person name="Dalen L."/>
            <person name="Bruford M.W."/>
        </authorList>
    </citation>
    <scope>NUCLEOTIDE SEQUENCE [LARGE SCALE GENOMIC DNA]</scope>
    <source>
        <strain evidence="2">SBR-YM</strain>
        <tissue evidence="2">Skin</tissue>
    </source>
</reference>
<evidence type="ECO:0000256" key="1">
    <source>
        <dbReference type="SAM" id="MobiDB-lite"/>
    </source>
</evidence>
<accession>A0A7J7F755</accession>
<dbReference type="AlphaFoldDB" id="A0A7J7F755"/>
<feature type="compositionally biased region" description="Low complexity" evidence="1">
    <location>
        <begin position="199"/>
        <end position="216"/>
    </location>
</feature>
<comment type="caution">
    <text evidence="2">The sequence shown here is derived from an EMBL/GenBank/DDBJ whole genome shotgun (WGS) entry which is preliminary data.</text>
</comment>
<keyword evidence="3" id="KW-1185">Reference proteome</keyword>
<sequence length="595" mass="62368">MLPSSEFQVNMVDCQTIHEQATRAQTASWPEGRFSAGFAPEEPPGESRRLSTWGTWAGGRVRAAGRRGPPHAPGANPVLPSPLPPRADPRPTHIPSPASLSRYPAAPLSYNGPTHSPSRVDSRPPARAPQPPPCTPGPSPSPAAWSGPGGRSVAGARLLPGGVALRGGSGGGGSAETSPRSWRRPGECGARGRAGVGAAGCEVGAAGAGLPPACGTPGPPALGPCRPPGPGPAPADLGRTRAGGGRRGRGRRRAARGRDPGAPGPGPGEGGQGGAAPGAPGLGAAAPRAPGVGGRLPPGPRSVFFPLARVGVDAGFSPPSGRGLNVRSEGWGHPAPARSGAPGRPGRGPWKSLSQHRHFVGKKRILGFAFWEGLSFPTGAWPGPNGPEEFQALHTGWRMAPLAWLGKGGKGPQTTLWGGNTEYLRQEHTVSLRHALDEAEDSHSEVVHSESCLHVGKAFPAVIQTWWFCFRFSLHRWGVAMVIAPGPCRRVITSSQDIIASMCRKSEEKTMKTPIFQGQIKHSDLGEVAPEIKASERRTAVAIAGKVRLGPTQKQIWNGEKWKEMIASFIMEMVRMRLRMVTFQQLPVLLKEDII</sequence>
<evidence type="ECO:0000313" key="3">
    <source>
        <dbReference type="Proteomes" id="UP000551758"/>
    </source>
</evidence>
<evidence type="ECO:0000313" key="2">
    <source>
        <dbReference type="EMBL" id="KAF5923718.1"/>
    </source>
</evidence>
<protein>
    <submittedName>
        <fullName evidence="2">Uncharacterized protein</fullName>
    </submittedName>
</protein>